<evidence type="ECO:0000256" key="1">
    <source>
        <dbReference type="PROSITE-ProRule" id="PRU00110"/>
    </source>
</evidence>
<dbReference type="GO" id="GO:0004672">
    <property type="term" value="F:protein kinase activity"/>
    <property type="evidence" value="ECO:0007669"/>
    <property type="project" value="UniProtKB-ARBA"/>
</dbReference>
<sequence length="129" mass="14061">MDKAAVLDQDYLRVNYHQAGFSYLLPEILALFRRQAAIYLQSIEQHLMQANLHELALEAHTLKGAAGSVGAAALAQIAQHLEETVPDSDIAAVTLLVDSLREITDRTDAAITAELARLAAETDDTLDHI</sequence>
<keyword evidence="3" id="KW-0808">Transferase</keyword>
<dbReference type="Proteomes" id="UP000002420">
    <property type="component" value="Chromosome"/>
</dbReference>
<dbReference type="InterPro" id="IPR008207">
    <property type="entry name" value="Sig_transdc_His_kin_Hpt_dom"/>
</dbReference>
<gene>
    <name evidence="3" type="ordered locus">Glov_2599</name>
</gene>
<reference evidence="3 4" key="1">
    <citation type="submission" date="2008-05" db="EMBL/GenBank/DDBJ databases">
        <title>Complete sequence of chromosome of Geobacter lovleyi SZ.</title>
        <authorList>
            <consortium name="US DOE Joint Genome Institute"/>
            <person name="Lucas S."/>
            <person name="Copeland A."/>
            <person name="Lapidus A."/>
            <person name="Glavina del Rio T."/>
            <person name="Dalin E."/>
            <person name="Tice H."/>
            <person name="Bruce D."/>
            <person name="Goodwin L."/>
            <person name="Pitluck S."/>
            <person name="Chertkov O."/>
            <person name="Meincke L."/>
            <person name="Brettin T."/>
            <person name="Detter J.C."/>
            <person name="Han C."/>
            <person name="Tapia R."/>
            <person name="Kuske C.R."/>
            <person name="Schmutz J."/>
            <person name="Larimer F."/>
            <person name="Land M."/>
            <person name="Hauser L."/>
            <person name="Kyrpides N."/>
            <person name="Mikhailova N."/>
            <person name="Sung Y."/>
            <person name="Fletcher K.E."/>
            <person name="Ritalahti K.M."/>
            <person name="Loeffler F.E."/>
            <person name="Richardson P."/>
        </authorList>
    </citation>
    <scope>NUCLEOTIDE SEQUENCE [LARGE SCALE GENOMIC DNA]</scope>
    <source>
        <strain evidence="4">ATCC BAA-1151 / DSM 17278 / SZ</strain>
    </source>
</reference>
<dbReference type="RefSeq" id="WP_012470644.1">
    <property type="nucleotide sequence ID" value="NC_010814.1"/>
</dbReference>
<dbReference type="GO" id="GO:0000160">
    <property type="term" value="P:phosphorelay signal transduction system"/>
    <property type="evidence" value="ECO:0007669"/>
    <property type="project" value="InterPro"/>
</dbReference>
<dbReference type="PROSITE" id="PS50894">
    <property type="entry name" value="HPT"/>
    <property type="match status" value="1"/>
</dbReference>
<evidence type="ECO:0000259" key="2">
    <source>
        <dbReference type="PROSITE" id="PS50894"/>
    </source>
</evidence>
<accession>B3E6G5</accession>
<dbReference type="OrthoDB" id="9862256at2"/>
<evidence type="ECO:0000313" key="4">
    <source>
        <dbReference type="Proteomes" id="UP000002420"/>
    </source>
</evidence>
<dbReference type="Pfam" id="PF01627">
    <property type="entry name" value="Hpt"/>
    <property type="match status" value="1"/>
</dbReference>
<protein>
    <submittedName>
        <fullName evidence="3">Putative CheA signal transduction histidine kinase</fullName>
    </submittedName>
</protein>
<dbReference type="KEGG" id="glo:Glov_2599"/>
<organism evidence="3 4">
    <name type="scientific">Trichlorobacter lovleyi (strain ATCC BAA-1151 / DSM 17278 / SZ)</name>
    <name type="common">Geobacter lovleyi</name>
    <dbReference type="NCBI Taxonomy" id="398767"/>
    <lineage>
        <taxon>Bacteria</taxon>
        <taxon>Pseudomonadati</taxon>
        <taxon>Thermodesulfobacteriota</taxon>
        <taxon>Desulfuromonadia</taxon>
        <taxon>Geobacterales</taxon>
        <taxon>Geobacteraceae</taxon>
        <taxon>Trichlorobacter</taxon>
    </lineage>
</organism>
<dbReference type="SMART" id="SM00073">
    <property type="entry name" value="HPT"/>
    <property type="match status" value="1"/>
</dbReference>
<dbReference type="HOGENOM" id="CLU_1945679_0_0_7"/>
<dbReference type="STRING" id="398767.Glov_2599"/>
<name>B3E6G5_TRIL1</name>
<dbReference type="InterPro" id="IPR036641">
    <property type="entry name" value="HPT_dom_sf"/>
</dbReference>
<proteinExistence type="predicted"/>
<keyword evidence="4" id="KW-1185">Reference proteome</keyword>
<dbReference type="Gene3D" id="1.20.120.160">
    <property type="entry name" value="HPT domain"/>
    <property type="match status" value="1"/>
</dbReference>
<dbReference type="EMBL" id="CP001089">
    <property type="protein sequence ID" value="ACD96312.1"/>
    <property type="molecule type" value="Genomic_DNA"/>
</dbReference>
<feature type="domain" description="HPt" evidence="2">
    <location>
        <begin position="21"/>
        <end position="114"/>
    </location>
</feature>
<keyword evidence="1" id="KW-0597">Phosphoprotein</keyword>
<dbReference type="AlphaFoldDB" id="B3E6G5"/>
<evidence type="ECO:0000313" key="3">
    <source>
        <dbReference type="EMBL" id="ACD96312.1"/>
    </source>
</evidence>
<dbReference type="SUPFAM" id="SSF47226">
    <property type="entry name" value="Histidine-containing phosphotransfer domain, HPT domain"/>
    <property type="match status" value="1"/>
</dbReference>
<keyword evidence="3" id="KW-0418">Kinase</keyword>
<feature type="modified residue" description="Phosphohistidine" evidence="1">
    <location>
        <position position="60"/>
    </location>
</feature>